<dbReference type="InterPro" id="IPR036388">
    <property type="entry name" value="WH-like_DNA-bd_sf"/>
</dbReference>
<keyword evidence="5" id="KW-0611">Plant defense</keyword>
<dbReference type="STRING" id="39946.B8AZP9"/>
<dbReference type="Proteomes" id="UP000007015">
    <property type="component" value="Chromosome 5"/>
</dbReference>
<dbReference type="InterPro" id="IPR044974">
    <property type="entry name" value="Disease_R_plants"/>
</dbReference>
<keyword evidence="2" id="KW-0433">Leucine-rich repeat</keyword>
<organism evidence="11 12">
    <name type="scientific">Oryza sativa subsp. indica</name>
    <name type="common">Rice</name>
    <dbReference type="NCBI Taxonomy" id="39946"/>
    <lineage>
        <taxon>Eukaryota</taxon>
        <taxon>Viridiplantae</taxon>
        <taxon>Streptophyta</taxon>
        <taxon>Embryophyta</taxon>
        <taxon>Tracheophyta</taxon>
        <taxon>Spermatophyta</taxon>
        <taxon>Magnoliopsida</taxon>
        <taxon>Liliopsida</taxon>
        <taxon>Poales</taxon>
        <taxon>Poaceae</taxon>
        <taxon>BOP clade</taxon>
        <taxon>Oryzoideae</taxon>
        <taxon>Oryzeae</taxon>
        <taxon>Oryzinae</taxon>
        <taxon>Oryza</taxon>
        <taxon>Oryza sativa</taxon>
    </lineage>
</organism>
<sequence>MAGAFVSASVGVLNPLLTKLSALVEGEYKLLKSVKKDIIFLRNELSSISVLLEHLSTKEDKLDGPTKEWRNNMLELAYDIEDCIDLFIHKLSCGDANANFVQKIGSKIKKLWGKHQITECIQELKNRVMEEDQRRKRNQIDDFISEPSVVEIDPRLPALYEEVERLVGIDGPREKIIKWIMTKGKPLEQRKVVSIVVGMYPEDYVIDRQELIWRWIAEGFIIEAKGKTREQVGENYFNELINRSLIQPVYIEYDGRASCCRVHDIVLDLIISLSTGQNFVTIVHEQQHWSSFKKIRRTWFPSNGTDNRIVKEITNNCSHVRSLFFDSPKPEQIPQFKKCHALRVLVLDGCMSLESQHINSLTYLFQLKYLKLNVANVTEMPKDIGRLQQLETLIIHGGGHVNEINIPSSVCRLQKLERLIVDYPMRLPDEIGFLQALEMLSLFYNIEYSIKCLQELRRLTRLRYLRIRTPFGGDVARFERYKDAFYMTLDELGKNSLQSLHVHVTTKFSDTLMDSCCSSAPGLRELSISGVGISKLSEQMVSLSNLAYLVIFYNTRSNDQKYINLLGCIPKLLYLKVIFPQGGEDGLTVGCGGFPCLKELMFRHSRLHWLLFEPGAMPKLQRLSIELFAQKAASNLGFEQSFVHLSSLQHLIVVLDCSDATTRDVKALEDAIRNVASIQTRCLTLEILRRYEDEMVKEDEEEQLKGSTEGGGTEEHHIQ</sequence>
<dbReference type="Pfam" id="PF23598">
    <property type="entry name" value="LRR_14"/>
    <property type="match status" value="1"/>
</dbReference>
<name>B8AZP9_ORYSI</name>
<feature type="domain" description="Disease resistance protein winged helix" evidence="9">
    <location>
        <begin position="199"/>
        <end position="270"/>
    </location>
</feature>
<evidence type="ECO:0000259" key="9">
    <source>
        <dbReference type="Pfam" id="PF23559"/>
    </source>
</evidence>
<evidence type="ECO:0000313" key="12">
    <source>
        <dbReference type="Proteomes" id="UP000007015"/>
    </source>
</evidence>
<evidence type="ECO:0000256" key="7">
    <source>
        <dbReference type="SAM" id="MobiDB-lite"/>
    </source>
</evidence>
<dbReference type="Gene3D" id="1.10.10.10">
    <property type="entry name" value="Winged helix-like DNA-binding domain superfamily/Winged helix DNA-binding domain"/>
    <property type="match status" value="1"/>
</dbReference>
<dbReference type="EMBL" id="CM000130">
    <property type="protein sequence ID" value="EEC78774.1"/>
    <property type="molecule type" value="Genomic_DNA"/>
</dbReference>
<dbReference type="Pfam" id="PF18052">
    <property type="entry name" value="Rx_N"/>
    <property type="match status" value="1"/>
</dbReference>
<evidence type="ECO:0000259" key="8">
    <source>
        <dbReference type="Pfam" id="PF18052"/>
    </source>
</evidence>
<keyword evidence="12" id="KW-1185">Reference proteome</keyword>
<dbReference type="Pfam" id="PF23559">
    <property type="entry name" value="WHD_DRP"/>
    <property type="match status" value="1"/>
</dbReference>
<keyword evidence="6" id="KW-0175">Coiled coil</keyword>
<dbReference type="InterPro" id="IPR041118">
    <property type="entry name" value="Rx_N"/>
</dbReference>
<feature type="domain" description="Disease resistance R13L4/SHOC-2-like LRR" evidence="10">
    <location>
        <begin position="319"/>
        <end position="680"/>
    </location>
</feature>
<dbReference type="Gene3D" id="1.20.5.4130">
    <property type="match status" value="1"/>
</dbReference>
<dbReference type="InterPro" id="IPR038005">
    <property type="entry name" value="RX-like_CC"/>
</dbReference>
<gene>
    <name evidence="11" type="ORF">OsI_19007</name>
</gene>
<evidence type="ECO:0000313" key="11">
    <source>
        <dbReference type="EMBL" id="EEC78774.1"/>
    </source>
</evidence>
<evidence type="ECO:0000256" key="3">
    <source>
        <dbReference type="ARBA" id="ARBA00022737"/>
    </source>
</evidence>
<dbReference type="InterPro" id="IPR058922">
    <property type="entry name" value="WHD_DRP"/>
</dbReference>
<keyword evidence="3" id="KW-0677">Repeat</keyword>
<dbReference type="PANTHER" id="PTHR23155">
    <property type="entry name" value="DISEASE RESISTANCE PROTEIN RP"/>
    <property type="match status" value="1"/>
</dbReference>
<dbReference type="CDD" id="cd14798">
    <property type="entry name" value="RX-CC_like"/>
    <property type="match status" value="1"/>
</dbReference>
<evidence type="ECO:0000259" key="10">
    <source>
        <dbReference type="Pfam" id="PF23598"/>
    </source>
</evidence>
<feature type="domain" description="Disease resistance N-terminal" evidence="8">
    <location>
        <begin position="12"/>
        <end position="99"/>
    </location>
</feature>
<dbReference type="PANTHER" id="PTHR23155:SF1167">
    <property type="entry name" value="OS08G0412100 PROTEIN"/>
    <property type="match status" value="1"/>
</dbReference>
<reference evidence="11 12" key="1">
    <citation type="journal article" date="2005" name="PLoS Biol.">
        <title>The genomes of Oryza sativa: a history of duplications.</title>
        <authorList>
            <person name="Yu J."/>
            <person name="Wang J."/>
            <person name="Lin W."/>
            <person name="Li S."/>
            <person name="Li H."/>
            <person name="Zhou J."/>
            <person name="Ni P."/>
            <person name="Dong W."/>
            <person name="Hu S."/>
            <person name="Zeng C."/>
            <person name="Zhang J."/>
            <person name="Zhang Y."/>
            <person name="Li R."/>
            <person name="Xu Z."/>
            <person name="Li S."/>
            <person name="Li X."/>
            <person name="Zheng H."/>
            <person name="Cong L."/>
            <person name="Lin L."/>
            <person name="Yin J."/>
            <person name="Geng J."/>
            <person name="Li G."/>
            <person name="Shi J."/>
            <person name="Liu J."/>
            <person name="Lv H."/>
            <person name="Li J."/>
            <person name="Wang J."/>
            <person name="Deng Y."/>
            <person name="Ran L."/>
            <person name="Shi X."/>
            <person name="Wang X."/>
            <person name="Wu Q."/>
            <person name="Li C."/>
            <person name="Ren X."/>
            <person name="Wang J."/>
            <person name="Wang X."/>
            <person name="Li D."/>
            <person name="Liu D."/>
            <person name="Zhang X."/>
            <person name="Ji Z."/>
            <person name="Zhao W."/>
            <person name="Sun Y."/>
            <person name="Zhang Z."/>
            <person name="Bao J."/>
            <person name="Han Y."/>
            <person name="Dong L."/>
            <person name="Ji J."/>
            <person name="Chen P."/>
            <person name="Wu S."/>
            <person name="Liu J."/>
            <person name="Xiao Y."/>
            <person name="Bu D."/>
            <person name="Tan J."/>
            <person name="Yang L."/>
            <person name="Ye C."/>
            <person name="Zhang J."/>
            <person name="Xu J."/>
            <person name="Zhou Y."/>
            <person name="Yu Y."/>
            <person name="Zhang B."/>
            <person name="Zhuang S."/>
            <person name="Wei H."/>
            <person name="Liu B."/>
            <person name="Lei M."/>
            <person name="Yu H."/>
            <person name="Li Y."/>
            <person name="Xu H."/>
            <person name="Wei S."/>
            <person name="He X."/>
            <person name="Fang L."/>
            <person name="Zhang Z."/>
            <person name="Zhang Y."/>
            <person name="Huang X."/>
            <person name="Su Z."/>
            <person name="Tong W."/>
            <person name="Li J."/>
            <person name="Tong Z."/>
            <person name="Li S."/>
            <person name="Ye J."/>
            <person name="Wang L."/>
            <person name="Fang L."/>
            <person name="Lei T."/>
            <person name="Chen C."/>
            <person name="Chen H."/>
            <person name="Xu Z."/>
            <person name="Li H."/>
            <person name="Huang H."/>
            <person name="Zhang F."/>
            <person name="Xu H."/>
            <person name="Li N."/>
            <person name="Zhao C."/>
            <person name="Li S."/>
            <person name="Dong L."/>
            <person name="Huang Y."/>
            <person name="Li L."/>
            <person name="Xi Y."/>
            <person name="Qi Q."/>
            <person name="Li W."/>
            <person name="Zhang B."/>
            <person name="Hu W."/>
            <person name="Zhang Y."/>
            <person name="Tian X."/>
            <person name="Jiao Y."/>
            <person name="Liang X."/>
            <person name="Jin J."/>
            <person name="Gao L."/>
            <person name="Zheng W."/>
            <person name="Hao B."/>
            <person name="Liu S."/>
            <person name="Wang W."/>
            <person name="Yuan L."/>
            <person name="Cao M."/>
            <person name="McDermott J."/>
            <person name="Samudrala R."/>
            <person name="Wang J."/>
            <person name="Wong G.K."/>
            <person name="Yang H."/>
        </authorList>
    </citation>
    <scope>NUCLEOTIDE SEQUENCE [LARGE SCALE GENOMIC DNA]</scope>
    <source>
        <strain evidence="12">cv. 93-11</strain>
    </source>
</reference>
<dbReference type="FunFam" id="1.10.10.10:FF:000322">
    <property type="entry name" value="Probable disease resistance protein At1g63360"/>
    <property type="match status" value="1"/>
</dbReference>
<keyword evidence="4" id="KW-0547">Nucleotide-binding</keyword>
<dbReference type="OMA" id="FAQGWED"/>
<dbReference type="GO" id="GO:0042742">
    <property type="term" value="P:defense response to bacterium"/>
    <property type="evidence" value="ECO:0007669"/>
    <property type="project" value="UniProtKB-ARBA"/>
</dbReference>
<dbReference type="InterPro" id="IPR032675">
    <property type="entry name" value="LRR_dom_sf"/>
</dbReference>
<protein>
    <submittedName>
        <fullName evidence="11">Uncharacterized protein</fullName>
    </submittedName>
</protein>
<evidence type="ECO:0000256" key="1">
    <source>
        <dbReference type="ARBA" id="ARBA00008894"/>
    </source>
</evidence>
<dbReference type="GO" id="GO:0009626">
    <property type="term" value="P:plant-type hypersensitive response"/>
    <property type="evidence" value="ECO:0007669"/>
    <property type="project" value="UniProtKB-ARBA"/>
</dbReference>
<evidence type="ECO:0000256" key="4">
    <source>
        <dbReference type="ARBA" id="ARBA00022741"/>
    </source>
</evidence>
<proteinExistence type="inferred from homology"/>
<comment type="similarity">
    <text evidence="1">Belongs to the disease resistance NB-LRR family.</text>
</comment>
<dbReference type="Gene3D" id="3.80.10.10">
    <property type="entry name" value="Ribonuclease Inhibitor"/>
    <property type="match status" value="1"/>
</dbReference>
<dbReference type="SUPFAM" id="SSF52058">
    <property type="entry name" value="L domain-like"/>
    <property type="match status" value="1"/>
</dbReference>
<dbReference type="HOGENOM" id="CLU_000837_25_0_1"/>
<accession>B8AZP9</accession>
<evidence type="ECO:0000256" key="2">
    <source>
        <dbReference type="ARBA" id="ARBA00022614"/>
    </source>
</evidence>
<evidence type="ECO:0000256" key="5">
    <source>
        <dbReference type="ARBA" id="ARBA00022821"/>
    </source>
</evidence>
<feature type="region of interest" description="Disordered" evidence="7">
    <location>
        <begin position="698"/>
        <end position="719"/>
    </location>
</feature>
<evidence type="ECO:0000256" key="6">
    <source>
        <dbReference type="ARBA" id="ARBA00023054"/>
    </source>
</evidence>
<dbReference type="AlphaFoldDB" id="B8AZP9"/>
<dbReference type="Gramene" id="BGIOSGA018519-TA">
    <property type="protein sequence ID" value="BGIOSGA018519-PA"/>
    <property type="gene ID" value="BGIOSGA018519"/>
</dbReference>
<dbReference type="InterPro" id="IPR055414">
    <property type="entry name" value="LRR_R13L4/SHOC2-like"/>
</dbReference>
<dbReference type="GO" id="GO:0002758">
    <property type="term" value="P:innate immune response-activating signaling pathway"/>
    <property type="evidence" value="ECO:0007669"/>
    <property type="project" value="UniProtKB-ARBA"/>
</dbReference>
<dbReference type="GO" id="GO:0000166">
    <property type="term" value="F:nucleotide binding"/>
    <property type="evidence" value="ECO:0007669"/>
    <property type="project" value="UniProtKB-KW"/>
</dbReference>